<keyword evidence="2" id="KW-1185">Reference proteome</keyword>
<dbReference type="Proteomes" id="UP001499909">
    <property type="component" value="Unassembled WGS sequence"/>
</dbReference>
<name>A0ABP7NQE8_9BACT</name>
<evidence type="ECO:0000313" key="2">
    <source>
        <dbReference type="Proteomes" id="UP001499909"/>
    </source>
</evidence>
<dbReference type="PROSITE" id="PS51257">
    <property type="entry name" value="PROKAR_LIPOPROTEIN"/>
    <property type="match status" value="1"/>
</dbReference>
<evidence type="ECO:0000313" key="1">
    <source>
        <dbReference type="EMBL" id="GAA3952036.1"/>
    </source>
</evidence>
<gene>
    <name evidence="1" type="ORF">GCM10022406_37290</name>
</gene>
<sequence>MKKPFLILISAALAFGSQSCKDKPTIPEYPCVNGKLLGTTCDGRYLIQVDTASQHQIGLVLNFQGDAGISLPGPAAQLRVYNNVISTATPLPPAMRRGQTFYFQYKSVPATSRPCTANVVYYEAPQFDLVATSDVSCSSLLPE</sequence>
<dbReference type="RefSeq" id="WP_345117286.1">
    <property type="nucleotide sequence ID" value="NZ_BAABDH010000110.1"/>
</dbReference>
<organism evidence="1 2">
    <name type="scientific">Hymenobacter algoricola</name>
    <dbReference type="NCBI Taxonomy" id="486267"/>
    <lineage>
        <taxon>Bacteria</taxon>
        <taxon>Pseudomonadati</taxon>
        <taxon>Bacteroidota</taxon>
        <taxon>Cytophagia</taxon>
        <taxon>Cytophagales</taxon>
        <taxon>Hymenobacteraceae</taxon>
        <taxon>Hymenobacter</taxon>
    </lineage>
</organism>
<comment type="caution">
    <text evidence="1">The sequence shown here is derived from an EMBL/GenBank/DDBJ whole genome shotgun (WGS) entry which is preliminary data.</text>
</comment>
<accession>A0ABP7NQE8</accession>
<proteinExistence type="predicted"/>
<dbReference type="EMBL" id="BAABDH010000110">
    <property type="protein sequence ID" value="GAA3952036.1"/>
    <property type="molecule type" value="Genomic_DNA"/>
</dbReference>
<evidence type="ECO:0008006" key="3">
    <source>
        <dbReference type="Google" id="ProtNLM"/>
    </source>
</evidence>
<reference evidence="2" key="1">
    <citation type="journal article" date="2019" name="Int. J. Syst. Evol. Microbiol.">
        <title>The Global Catalogue of Microorganisms (GCM) 10K type strain sequencing project: providing services to taxonomists for standard genome sequencing and annotation.</title>
        <authorList>
            <consortium name="The Broad Institute Genomics Platform"/>
            <consortium name="The Broad Institute Genome Sequencing Center for Infectious Disease"/>
            <person name="Wu L."/>
            <person name="Ma J."/>
        </authorList>
    </citation>
    <scope>NUCLEOTIDE SEQUENCE [LARGE SCALE GENOMIC DNA]</scope>
    <source>
        <strain evidence="2">JCM 17214</strain>
    </source>
</reference>
<protein>
    <recommendedName>
        <fullName evidence="3">Lipoprotein</fullName>
    </recommendedName>
</protein>